<protein>
    <recommendedName>
        <fullName evidence="2">Sulfatase-modifying factor enzyme-like domain-containing protein</fullName>
    </recommendedName>
</protein>
<dbReference type="OrthoDB" id="659at2759"/>
<dbReference type="Pfam" id="PF03781">
    <property type="entry name" value="FGE-sulfatase"/>
    <property type="match status" value="1"/>
</dbReference>
<dbReference type="EMBL" id="SPLM01000005">
    <property type="protein sequence ID" value="TMW67345.1"/>
    <property type="molecule type" value="Genomic_DNA"/>
</dbReference>
<comment type="caution">
    <text evidence="3">The sequence shown here is derived from an EMBL/GenBank/DDBJ whole genome shotgun (WGS) entry which is preliminary data.</text>
</comment>
<evidence type="ECO:0000313" key="3">
    <source>
        <dbReference type="EMBL" id="TMW67345.1"/>
    </source>
</evidence>
<evidence type="ECO:0000256" key="1">
    <source>
        <dbReference type="SAM" id="MobiDB-lite"/>
    </source>
</evidence>
<dbReference type="Gene3D" id="3.90.1580.10">
    <property type="entry name" value="paralog of FGE (formylglycine-generating enzyme)"/>
    <property type="match status" value="1"/>
</dbReference>
<accession>A0A8K1CPX1</accession>
<dbReference type="InterPro" id="IPR005532">
    <property type="entry name" value="SUMF_dom"/>
</dbReference>
<dbReference type="Proteomes" id="UP000794436">
    <property type="component" value="Unassembled WGS sequence"/>
</dbReference>
<dbReference type="InterPro" id="IPR027577">
    <property type="entry name" value="OvoA_Nterm"/>
</dbReference>
<gene>
    <name evidence="3" type="ORF">Poli38472_012461</name>
</gene>
<dbReference type="NCBIfam" id="TIGR04344">
    <property type="entry name" value="ovoA_Nterm"/>
    <property type="match status" value="1"/>
</dbReference>
<reference evidence="3" key="1">
    <citation type="submission" date="2019-03" db="EMBL/GenBank/DDBJ databases">
        <title>Long read genome sequence of the mycoparasitic Pythium oligandrum ATCC 38472 isolated from sugarbeet rhizosphere.</title>
        <authorList>
            <person name="Gaulin E."/>
        </authorList>
    </citation>
    <scope>NUCLEOTIDE SEQUENCE</scope>
    <source>
        <strain evidence="3">ATCC 38472_TT</strain>
    </source>
</reference>
<evidence type="ECO:0000313" key="4">
    <source>
        <dbReference type="Proteomes" id="UP000794436"/>
    </source>
</evidence>
<feature type="region of interest" description="Disordered" evidence="1">
    <location>
        <begin position="120"/>
        <end position="141"/>
    </location>
</feature>
<feature type="domain" description="Sulfatase-modifying factor enzyme-like" evidence="2">
    <location>
        <begin position="347"/>
        <end position="621"/>
    </location>
</feature>
<keyword evidence="4" id="KW-1185">Reference proteome</keyword>
<evidence type="ECO:0000259" key="2">
    <source>
        <dbReference type="Pfam" id="PF03781"/>
    </source>
</evidence>
<feature type="region of interest" description="Disordered" evidence="1">
    <location>
        <begin position="69"/>
        <end position="96"/>
    </location>
</feature>
<dbReference type="GO" id="GO:0120147">
    <property type="term" value="F:formylglycine-generating oxidase activity"/>
    <property type="evidence" value="ECO:0007669"/>
    <property type="project" value="TreeGrafter"/>
</dbReference>
<sequence length="778" mass="87193">MLSITQFPRRFPTIRKRAYLPALATMAPSASGSSTGISVGAPLAASVTTLASRDVTFNSIHSLQRASIATRGVQTKASSTPSPLSPTPKGSAQSFATSVSALEDDEGDDSYLYGERDDDWFTTSRNPRRDPTFPGKDPVTGRLSSIAMPNLKTCTREEILDYFDNTWAITDALFETLQGEHAFTTPPPHQLRHPLIFYYGHPTVFFVNKFRVSGLLTEPVNAYFEQVFEVGVDEMRWDDMSKNEMEWPSVAEATEYRRKVYGIIREIIETHPGLAPGHAQIDESSQLWALCMALEHERIHIETSSMLMLEHPVEFFQPSKLLADYHESAYRADPAKRPVAGVDYPVNELLPVAGGRVQVGKPRDFPTFGWDNEYGTKEITVPSCEASKFMISNGEFWEFVSSGGYLEPSYWSQLGWEWRCFRNTKWPQFWQPDGPSGSHQYNLRALFDVIPMQWDWPAQVNFHEAQAFCKWKNERDGNKDSVVYHITTEGVHQLMRDAKDRSASTESDDVLEVQTTMAKEHGKNLNFSYASFAPVDAMKPTASGFHDVFGNAWEWCEDMFSALPGFKLHKYYDDFSAPCFDGEHHVIMGGSFISMGDNGASKYARYHFRPHFFQHAGFRLVAQPVDQETQSYTLATTCVNAPGPYVNTNPYRSSDVVSLNTNGSATKSASAVDVDALFDDVYRKSESALERFIQSLAQDNEAQTILVRNGVDGARKLKNQLKQGDMMVVVANEQQTPLVGELSDEYSLVQSGVVPVFTKESATSARISVQNATAWKKN</sequence>
<dbReference type="InterPro" id="IPR042095">
    <property type="entry name" value="SUMF_sf"/>
</dbReference>
<dbReference type="PANTHER" id="PTHR23150:SF26">
    <property type="entry name" value="GENERIC METHYLTRANSFERASE"/>
    <property type="match status" value="1"/>
</dbReference>
<dbReference type="SUPFAM" id="SSF56436">
    <property type="entry name" value="C-type lectin-like"/>
    <property type="match status" value="1"/>
</dbReference>
<dbReference type="PANTHER" id="PTHR23150">
    <property type="entry name" value="SULFATASE MODIFYING FACTOR 1, 2"/>
    <property type="match status" value="1"/>
</dbReference>
<dbReference type="InterPro" id="IPR016187">
    <property type="entry name" value="CTDL_fold"/>
</dbReference>
<dbReference type="AlphaFoldDB" id="A0A8K1CPX1"/>
<proteinExistence type="predicted"/>
<organism evidence="3 4">
    <name type="scientific">Pythium oligandrum</name>
    <name type="common">Mycoparasitic fungus</name>
    <dbReference type="NCBI Taxonomy" id="41045"/>
    <lineage>
        <taxon>Eukaryota</taxon>
        <taxon>Sar</taxon>
        <taxon>Stramenopiles</taxon>
        <taxon>Oomycota</taxon>
        <taxon>Peronosporomycetes</taxon>
        <taxon>Pythiales</taxon>
        <taxon>Pythiaceae</taxon>
        <taxon>Pythium</taxon>
    </lineage>
</organism>
<name>A0A8K1CPX1_PYTOL</name>
<dbReference type="InterPro" id="IPR051043">
    <property type="entry name" value="Sulfatase_Mod_Factor_Kinase"/>
</dbReference>